<protein>
    <submittedName>
        <fullName evidence="2">HypA-like protein</fullName>
    </submittedName>
</protein>
<dbReference type="Proteomes" id="UP000078397">
    <property type="component" value="Unassembled WGS sequence"/>
</dbReference>
<evidence type="ECO:0000313" key="3">
    <source>
        <dbReference type="Proteomes" id="UP000078397"/>
    </source>
</evidence>
<dbReference type="RefSeq" id="XP_018141040.1">
    <property type="nucleotide sequence ID" value="XM_018288321.1"/>
</dbReference>
<comment type="caution">
    <text evidence="2">The sequence shown here is derived from an EMBL/GenBank/DDBJ whole genome shotgun (WGS) entry which is preliminary data.</text>
</comment>
<evidence type="ECO:0000313" key="2">
    <source>
        <dbReference type="EMBL" id="OAQ63460.1"/>
    </source>
</evidence>
<dbReference type="STRING" id="1380566.A0A179FDS2"/>
<reference evidence="2 3" key="1">
    <citation type="journal article" date="2016" name="PLoS Pathog.">
        <title>Biosynthesis of antibiotic leucinostatins in bio-control fungus Purpureocillium lilacinum and their inhibition on phytophthora revealed by genome mining.</title>
        <authorList>
            <person name="Wang G."/>
            <person name="Liu Z."/>
            <person name="Lin R."/>
            <person name="Li E."/>
            <person name="Mao Z."/>
            <person name="Ling J."/>
            <person name="Yang Y."/>
            <person name="Yin W.B."/>
            <person name="Xie B."/>
        </authorList>
    </citation>
    <scope>NUCLEOTIDE SEQUENCE [LARGE SCALE GENOMIC DNA]</scope>
    <source>
        <strain evidence="2">170</strain>
    </source>
</reference>
<gene>
    <name evidence="2" type="ORF">VFPPC_09853</name>
</gene>
<keyword evidence="3" id="KW-1185">Reference proteome</keyword>
<sequence>MASSTRIVIPASDTGLWRGKQTDEAAKTVSDLLQEDLEKHHVFFNPSGFHNHLVHQLLTLYSTNASPSTIQSAYAANKTYQLSHIPTRPNVVHDLQTDWTAHAPSYLGRGKHYSDFLAFFQAEIDKHGWEAVIAEYLCADTPKARDIVQRLFAGVVHPMIELSYGLEFEQPAIIAEGLAQAAIHRNVMKEFYDKVDEAVAVVDQSGVEVKRRGLSEICENIKRDHEKLAGSASWSDENRLYDGVLGRGLSDAVALCAQIRVTEGELEERVAEILHHNAYVAASAAWKPPHMPKYDFFLIHSLNSSPFLLSLNKECISTAAKIRIIEHKMRYDVVQYIARGVPPLSPSFIKKYVPEEKPVSKPEDLIPRFHKIIDDGHLIKVVRSLLLAQDVSRKWKGREWVRLDGEEDWIKAHYMLLKGVEGQETLWVRSSGFEEAWEGVAKL</sequence>
<keyword evidence="1" id="KW-0560">Oxidoreductase</keyword>
<dbReference type="InterPro" id="IPR025337">
    <property type="entry name" value="Questin_oxidase-like"/>
</dbReference>
<evidence type="ECO:0000256" key="1">
    <source>
        <dbReference type="ARBA" id="ARBA00023002"/>
    </source>
</evidence>
<dbReference type="KEGG" id="pchm:VFPPC_09853"/>
<dbReference type="GeneID" id="28852315"/>
<accession>A0A179FDS2</accession>
<proteinExistence type="predicted"/>
<organism evidence="2 3">
    <name type="scientific">Pochonia chlamydosporia 170</name>
    <dbReference type="NCBI Taxonomy" id="1380566"/>
    <lineage>
        <taxon>Eukaryota</taxon>
        <taxon>Fungi</taxon>
        <taxon>Dikarya</taxon>
        <taxon>Ascomycota</taxon>
        <taxon>Pezizomycotina</taxon>
        <taxon>Sordariomycetes</taxon>
        <taxon>Hypocreomycetidae</taxon>
        <taxon>Hypocreales</taxon>
        <taxon>Clavicipitaceae</taxon>
        <taxon>Pochonia</taxon>
    </lineage>
</organism>
<dbReference type="PANTHER" id="PTHR35870">
    <property type="entry name" value="PROTEIN, PUTATIVE (AFU_ORTHOLOGUE AFUA_5G03330)-RELATED"/>
    <property type="match status" value="1"/>
</dbReference>
<dbReference type="Pfam" id="PF14027">
    <property type="entry name" value="Questin_oxidase"/>
    <property type="match status" value="1"/>
</dbReference>
<dbReference type="GO" id="GO:0016491">
    <property type="term" value="F:oxidoreductase activity"/>
    <property type="evidence" value="ECO:0007669"/>
    <property type="project" value="UniProtKB-KW"/>
</dbReference>
<dbReference type="OrthoDB" id="10004862at2759"/>
<dbReference type="PANTHER" id="PTHR35870:SF1">
    <property type="entry name" value="PROTEIN, PUTATIVE (AFU_ORTHOLOGUE AFUA_5G03330)-RELATED"/>
    <property type="match status" value="1"/>
</dbReference>
<dbReference type="EMBL" id="LSBJ02000006">
    <property type="protein sequence ID" value="OAQ63460.1"/>
    <property type="molecule type" value="Genomic_DNA"/>
</dbReference>
<name>A0A179FDS2_METCM</name>
<dbReference type="AlphaFoldDB" id="A0A179FDS2"/>